<dbReference type="KEGG" id="hhd:HBHAL_4487"/>
<dbReference type="eggNOG" id="ENOG50340S0">
    <property type="taxonomic scope" value="Bacteria"/>
</dbReference>
<dbReference type="RefSeq" id="WP_014644712.1">
    <property type="nucleotide sequence ID" value="NC_017668.1"/>
</dbReference>
<dbReference type="HOGENOM" id="CLU_1388535_0_0_9"/>
<sequence length="196" mass="22685">MRGKVLFTRGAAEKNIVVNGLPEYRHEPCAVRDISVLVQQYSQLIVKGGWQVISQQGIIYAKSADDRLKRDAMEAVGGDGSPLSYIQAASCYHHLSDYTRKGSWLSESSILDDSLVRNLDLFKEWSFGQVHRSLNPVFFYDSLLHPVVIFFSHHKEGIETIQKSIHRFDRESYVLKFQQRNWAIQDRGDERSRYYK</sequence>
<dbReference type="STRING" id="866895.HBHAL_4487"/>
<dbReference type="Proteomes" id="UP000007397">
    <property type="component" value="Chromosome"/>
</dbReference>
<dbReference type="AlphaFoldDB" id="I0JRQ6"/>
<dbReference type="PATRIC" id="fig|866895.3.peg.3521"/>
<protein>
    <submittedName>
        <fullName evidence="1">Uncharacterized protein</fullName>
    </submittedName>
</protein>
<reference evidence="1 2" key="1">
    <citation type="journal article" date="2013" name="Environ. Microbiol.">
        <title>Chloride and organic osmolytes: a hybrid strategy to cope with elevated salinities by the moderately halophilic, chloride-dependent bacterium Halobacillus halophilus.</title>
        <authorList>
            <person name="Saum S.H."/>
            <person name="Pfeiffer F."/>
            <person name="Palm P."/>
            <person name="Rampp M."/>
            <person name="Schuster S.C."/>
            <person name="Muller V."/>
            <person name="Oesterhelt D."/>
        </authorList>
    </citation>
    <scope>NUCLEOTIDE SEQUENCE [LARGE SCALE GENOMIC DNA]</scope>
    <source>
        <strain evidence="2">ATCC 35676 / DSM 2266 / JCM 20832 / KCTC 3685 / LMG 17431 / NBRC 102448 / NCIMB 2269</strain>
    </source>
</reference>
<accession>I0JRQ6</accession>
<name>I0JRQ6_HALH3</name>
<evidence type="ECO:0000313" key="1">
    <source>
        <dbReference type="EMBL" id="CCG46827.1"/>
    </source>
</evidence>
<proteinExistence type="predicted"/>
<keyword evidence="2" id="KW-1185">Reference proteome</keyword>
<gene>
    <name evidence="1" type="ordered locus">HBHAL_4487</name>
</gene>
<evidence type="ECO:0000313" key="2">
    <source>
        <dbReference type="Proteomes" id="UP000007397"/>
    </source>
</evidence>
<dbReference type="EMBL" id="HE717023">
    <property type="protein sequence ID" value="CCG46827.1"/>
    <property type="molecule type" value="Genomic_DNA"/>
</dbReference>
<organism evidence="1 2">
    <name type="scientific">Halobacillus halophilus (strain ATCC 35676 / DSM 2266 / JCM 20832 / KCTC 3685 / LMG 17431 / NBRC 102448 / NCIMB 2269)</name>
    <name type="common">Sporosarcina halophila</name>
    <dbReference type="NCBI Taxonomy" id="866895"/>
    <lineage>
        <taxon>Bacteria</taxon>
        <taxon>Bacillati</taxon>
        <taxon>Bacillota</taxon>
        <taxon>Bacilli</taxon>
        <taxon>Bacillales</taxon>
        <taxon>Bacillaceae</taxon>
        <taxon>Halobacillus</taxon>
    </lineage>
</organism>